<dbReference type="PANTHER" id="PTHR24173:SF74">
    <property type="entry name" value="ANKYRIN REPEAT DOMAIN-CONTAINING PROTEIN 16"/>
    <property type="match status" value="1"/>
</dbReference>
<dbReference type="Pfam" id="PF00023">
    <property type="entry name" value="Ank"/>
    <property type="match status" value="1"/>
</dbReference>
<dbReference type="Proteomes" id="UP001391051">
    <property type="component" value="Unassembled WGS sequence"/>
</dbReference>
<dbReference type="GeneID" id="92069959"/>
<dbReference type="EMBL" id="JAQQWE010000001">
    <property type="protein sequence ID" value="KAK7966398.1"/>
    <property type="molecule type" value="Genomic_DNA"/>
</dbReference>
<keyword evidence="6" id="KW-1185">Reference proteome</keyword>
<gene>
    <name evidence="5" type="ORF">PG986_000675</name>
</gene>
<keyword evidence="1" id="KW-0677">Repeat</keyword>
<name>A0ABR1QUS4_9PEZI</name>
<evidence type="ECO:0008006" key="7">
    <source>
        <dbReference type="Google" id="ProtNLM"/>
    </source>
</evidence>
<dbReference type="SUPFAM" id="SSF48403">
    <property type="entry name" value="Ankyrin repeat"/>
    <property type="match status" value="1"/>
</dbReference>
<dbReference type="PROSITE" id="PS50297">
    <property type="entry name" value="ANK_REP_REGION"/>
    <property type="match status" value="1"/>
</dbReference>
<comment type="caution">
    <text evidence="5">The sequence shown here is derived from an EMBL/GenBank/DDBJ whole genome shotgun (WGS) entry which is preliminary data.</text>
</comment>
<feature type="region of interest" description="Disordered" evidence="4">
    <location>
        <begin position="1"/>
        <end position="27"/>
    </location>
</feature>
<dbReference type="InterPro" id="IPR002110">
    <property type="entry name" value="Ankyrin_rpt"/>
</dbReference>
<proteinExistence type="predicted"/>
<evidence type="ECO:0000256" key="4">
    <source>
        <dbReference type="SAM" id="MobiDB-lite"/>
    </source>
</evidence>
<dbReference type="RefSeq" id="XP_066705790.1">
    <property type="nucleotide sequence ID" value="XM_066836897.1"/>
</dbReference>
<accession>A0ABR1QUS4</accession>
<sequence length="289" mass="31599">MAERKTGTSPSPRTEGADTKLQGGAFSPPYHDLADPTECPFEALPVETVLLIAQYCGSAQNQARLAQASKWLNVIVSPVVYETVCADSEWILPEWVADIAATPLVHAINVGNYDIAKFLLQHGAAVELRENCAGRPVEVTLLHLLATATPSKETCQIMEMLVQRKYVPVDATDAGGLTPLARAAAMGGGDPVLETLKALGADVNYVIPAGNFAPSKSILEAFFEADLDYSWMTAKRVRAARRFIELSGEAGDKDHQRSLLNQCRKELLRPGYEKLKVLEEFIEYLETRL</sequence>
<keyword evidence="2 3" id="KW-0040">ANK repeat</keyword>
<evidence type="ECO:0000256" key="1">
    <source>
        <dbReference type="ARBA" id="ARBA00022737"/>
    </source>
</evidence>
<reference evidence="5 6" key="1">
    <citation type="submission" date="2023-01" db="EMBL/GenBank/DDBJ databases">
        <title>Analysis of 21 Apiospora genomes using comparative genomics revels a genus with tremendous synthesis potential of carbohydrate active enzymes and secondary metabolites.</title>
        <authorList>
            <person name="Sorensen T."/>
        </authorList>
    </citation>
    <scope>NUCLEOTIDE SEQUENCE [LARGE SCALE GENOMIC DNA]</scope>
    <source>
        <strain evidence="5 6">CBS 24483</strain>
    </source>
</reference>
<dbReference type="Gene3D" id="1.25.40.20">
    <property type="entry name" value="Ankyrin repeat-containing domain"/>
    <property type="match status" value="1"/>
</dbReference>
<evidence type="ECO:0000256" key="3">
    <source>
        <dbReference type="PROSITE-ProRule" id="PRU00023"/>
    </source>
</evidence>
<evidence type="ECO:0000313" key="6">
    <source>
        <dbReference type="Proteomes" id="UP001391051"/>
    </source>
</evidence>
<protein>
    <recommendedName>
        <fullName evidence="7">Ankyrin repeat protein</fullName>
    </recommendedName>
</protein>
<evidence type="ECO:0000313" key="5">
    <source>
        <dbReference type="EMBL" id="KAK7966398.1"/>
    </source>
</evidence>
<dbReference type="PROSITE" id="PS50088">
    <property type="entry name" value="ANK_REPEAT"/>
    <property type="match status" value="1"/>
</dbReference>
<feature type="repeat" description="ANK" evidence="3">
    <location>
        <begin position="99"/>
        <end position="131"/>
    </location>
</feature>
<dbReference type="SMART" id="SM00248">
    <property type="entry name" value="ANK"/>
    <property type="match status" value="2"/>
</dbReference>
<dbReference type="InterPro" id="IPR036770">
    <property type="entry name" value="Ankyrin_rpt-contain_sf"/>
</dbReference>
<evidence type="ECO:0000256" key="2">
    <source>
        <dbReference type="ARBA" id="ARBA00023043"/>
    </source>
</evidence>
<dbReference type="PANTHER" id="PTHR24173">
    <property type="entry name" value="ANKYRIN REPEAT CONTAINING"/>
    <property type="match status" value="1"/>
</dbReference>
<organism evidence="5 6">
    <name type="scientific">Apiospora aurea</name>
    <dbReference type="NCBI Taxonomy" id="335848"/>
    <lineage>
        <taxon>Eukaryota</taxon>
        <taxon>Fungi</taxon>
        <taxon>Dikarya</taxon>
        <taxon>Ascomycota</taxon>
        <taxon>Pezizomycotina</taxon>
        <taxon>Sordariomycetes</taxon>
        <taxon>Xylariomycetidae</taxon>
        <taxon>Amphisphaeriales</taxon>
        <taxon>Apiosporaceae</taxon>
        <taxon>Apiospora</taxon>
    </lineage>
</organism>